<evidence type="ECO:0000256" key="1">
    <source>
        <dbReference type="ARBA" id="ARBA00009865"/>
    </source>
</evidence>
<dbReference type="PROSITE" id="PS51257">
    <property type="entry name" value="PROKAR_LIPOPROTEIN"/>
    <property type="match status" value="1"/>
</dbReference>
<evidence type="ECO:0000313" key="8">
    <source>
        <dbReference type="Proteomes" id="UP001430360"/>
    </source>
</evidence>
<dbReference type="InterPro" id="IPR041542">
    <property type="entry name" value="GH43_C2"/>
</dbReference>
<name>A0ABS8UIJ9_9GAMM</name>
<feature type="chain" id="PRO_5047213813" evidence="5">
    <location>
        <begin position="27"/>
        <end position="576"/>
    </location>
</feature>
<protein>
    <submittedName>
        <fullName evidence="7">Glycoside hydrolase 43 family protein</fullName>
    </submittedName>
</protein>
<dbReference type="GO" id="GO:0016787">
    <property type="term" value="F:hydrolase activity"/>
    <property type="evidence" value="ECO:0007669"/>
    <property type="project" value="UniProtKB-KW"/>
</dbReference>
<evidence type="ECO:0000256" key="5">
    <source>
        <dbReference type="SAM" id="SignalP"/>
    </source>
</evidence>
<dbReference type="Pfam" id="PF17851">
    <property type="entry name" value="GH43_C2"/>
    <property type="match status" value="1"/>
</dbReference>
<dbReference type="Pfam" id="PF04616">
    <property type="entry name" value="Glyco_hydro_43"/>
    <property type="match status" value="1"/>
</dbReference>
<evidence type="ECO:0000256" key="3">
    <source>
        <dbReference type="ARBA" id="ARBA00023295"/>
    </source>
</evidence>
<dbReference type="InterPro" id="IPR023296">
    <property type="entry name" value="Glyco_hydro_beta-prop_sf"/>
</dbReference>
<dbReference type="InterPro" id="IPR006710">
    <property type="entry name" value="Glyco_hydro_43"/>
</dbReference>
<evidence type="ECO:0000256" key="4">
    <source>
        <dbReference type="RuleBase" id="RU361187"/>
    </source>
</evidence>
<dbReference type="InterPro" id="IPR051795">
    <property type="entry name" value="Glycosyl_Hydrlase_43"/>
</dbReference>
<accession>A0ABS8UIJ9</accession>
<proteinExistence type="inferred from homology"/>
<dbReference type="SUPFAM" id="SSF49899">
    <property type="entry name" value="Concanavalin A-like lectins/glucanases"/>
    <property type="match status" value="1"/>
</dbReference>
<feature type="domain" description="Beta-xylosidase C-terminal Concanavalin A-like" evidence="6">
    <location>
        <begin position="360"/>
        <end position="575"/>
    </location>
</feature>
<dbReference type="CDD" id="cd09001">
    <property type="entry name" value="GH43_FsAxh1-like"/>
    <property type="match status" value="1"/>
</dbReference>
<reference evidence="7" key="2">
    <citation type="journal article" date="2022" name="Syst. Appl. Microbiol.">
        <title>Physiological and genomic characterisation of Luteimonas fraxinea sp. nov., a bacterial species associated with trees tolerant to ash dieback.</title>
        <authorList>
            <person name="Ulrich K."/>
            <person name="Becker R."/>
            <person name="Behrendt U."/>
            <person name="Kube M."/>
            <person name="Schneck V."/>
            <person name="Ulrich A."/>
        </authorList>
    </citation>
    <scope>NUCLEOTIDE SEQUENCE</scope>
    <source>
        <strain evidence="7">A1P009</strain>
    </source>
</reference>
<organism evidence="7 8">
    <name type="scientific">Luteimonas fraxinea</name>
    <dbReference type="NCBI Taxonomy" id="2901869"/>
    <lineage>
        <taxon>Bacteria</taxon>
        <taxon>Pseudomonadati</taxon>
        <taxon>Pseudomonadota</taxon>
        <taxon>Gammaproteobacteria</taxon>
        <taxon>Lysobacterales</taxon>
        <taxon>Lysobacteraceae</taxon>
        <taxon>Luteimonas</taxon>
    </lineage>
</organism>
<dbReference type="EMBL" id="JAJQKU010000007">
    <property type="protein sequence ID" value="MCD9098551.1"/>
    <property type="molecule type" value="Genomic_DNA"/>
</dbReference>
<reference evidence="7" key="1">
    <citation type="submission" date="2021-12" db="EMBL/GenBank/DDBJ databases">
        <authorList>
            <person name="Ulrich A."/>
        </authorList>
    </citation>
    <scope>NUCLEOTIDE SEQUENCE</scope>
    <source>
        <strain evidence="7">A1P009</strain>
    </source>
</reference>
<comment type="similarity">
    <text evidence="1 4">Belongs to the glycosyl hydrolase 43 family.</text>
</comment>
<dbReference type="InterPro" id="IPR013320">
    <property type="entry name" value="ConA-like_dom_sf"/>
</dbReference>
<evidence type="ECO:0000256" key="2">
    <source>
        <dbReference type="ARBA" id="ARBA00022801"/>
    </source>
</evidence>
<dbReference type="Proteomes" id="UP001430360">
    <property type="component" value="Unassembled WGS sequence"/>
</dbReference>
<evidence type="ECO:0000313" key="7">
    <source>
        <dbReference type="EMBL" id="MCD9098551.1"/>
    </source>
</evidence>
<dbReference type="PANTHER" id="PTHR42812:SF12">
    <property type="entry name" value="BETA-XYLOSIDASE-RELATED"/>
    <property type="match status" value="1"/>
</dbReference>
<keyword evidence="8" id="KW-1185">Reference proteome</keyword>
<evidence type="ECO:0000259" key="6">
    <source>
        <dbReference type="Pfam" id="PF17851"/>
    </source>
</evidence>
<dbReference type="SUPFAM" id="SSF75005">
    <property type="entry name" value="Arabinanase/levansucrase/invertase"/>
    <property type="match status" value="1"/>
</dbReference>
<dbReference type="RefSeq" id="WP_232137878.1">
    <property type="nucleotide sequence ID" value="NZ_CP089507.1"/>
</dbReference>
<feature type="signal peptide" evidence="5">
    <location>
        <begin position="1"/>
        <end position="26"/>
    </location>
</feature>
<gene>
    <name evidence="7" type="ORF">LTT95_16555</name>
</gene>
<keyword evidence="2 4" id="KW-0378">Hydrolase</keyword>
<dbReference type="Gene3D" id="2.60.120.200">
    <property type="match status" value="1"/>
</dbReference>
<comment type="caution">
    <text evidence="7">The sequence shown here is derived from an EMBL/GenBank/DDBJ whole genome shotgun (WGS) entry which is preliminary data.</text>
</comment>
<keyword evidence="5" id="KW-0732">Signal</keyword>
<keyword evidence="3 4" id="KW-0326">Glycosidase</keyword>
<dbReference type="Gene3D" id="2.115.10.20">
    <property type="entry name" value="Glycosyl hydrolase domain, family 43"/>
    <property type="match status" value="1"/>
</dbReference>
<sequence>MPAHRGLRAALLAVAIAGACTAPAIAQPPMAPGMWMPDQGNGTYANPILAGDYSDPDIVRVGEDYYLTASSFANVPGLPVLHSRDLVNWTLVGHALTRLPQAHHDVPRRGGGVWAPAIRHHDGLFRIFWGDPDFGIYTVTAKDPAGPWSDPILVDNPGGAIDPAPFWDDDGQGWIVYSYAKSRSGKINLVALKQLDDSGTRAVGEERIIVDGDTLAQVETSDGPKTWVVIEGGKLYKRDGWYWLFTPAGGVKGGWQGVFRSRDIAGPYEARNVLDQGDTPVNGPHQGGWVDTPQGEHWFVHFSDADAYGRRVHLQPMTWNADGWPLIGTPQPGMHRGQPVLTHAKPALPPQPAIAPVVDDSFDDGFHIGWQWQSNPAADWHDASAKGVLRLKSASSPDNLWEAGHVLSQKLPGMTFSATTTLEFAPVAVGERAGLTLFGAAYGWIGLEHTADGTRLVQVTREDAAGQGDARSVTADVAIDGPVHLRVDVAPVEVAVAPPADPTRYWPSMERAYHARAQFHYSLDGDTWITLGEPVTVLPGRWVGAQLGLFAQSPAGTPAFTATRVGYADFDDFRVR</sequence>
<dbReference type="PANTHER" id="PTHR42812">
    <property type="entry name" value="BETA-XYLOSIDASE"/>
    <property type="match status" value="1"/>
</dbReference>